<dbReference type="EMBL" id="MU007075">
    <property type="protein sequence ID" value="KAF2424394.1"/>
    <property type="molecule type" value="Genomic_DNA"/>
</dbReference>
<sequence>MGSILCHYITALFLFVSSCLAHVSMSDPPPIRSSKNPYTSSQNIDYDYSAPLSPSGSNYPCKGYQKDTPVKTVKSYQAGETYEMGFTGSATHMGGSCQISLSYDNGDTFKVIKSMIGGCPQKSSYNFTIPSSAPSGNALIAWTWLNYEGNREFYMNCAWVAIDGSSNGNLNSLPNVWVANVKGVTDCTTEEKEDPVFPHPGPDVEYGNGESSSSTPTP</sequence>
<keyword evidence="4" id="KW-1185">Reference proteome</keyword>
<evidence type="ECO:0000313" key="3">
    <source>
        <dbReference type="EMBL" id="KAF2424394.1"/>
    </source>
</evidence>
<evidence type="ECO:0000256" key="2">
    <source>
        <dbReference type="SAM" id="SignalP"/>
    </source>
</evidence>
<dbReference type="Gene3D" id="2.70.50.70">
    <property type="match status" value="1"/>
</dbReference>
<feature type="signal peptide" evidence="2">
    <location>
        <begin position="1"/>
        <end position="21"/>
    </location>
</feature>
<feature type="non-terminal residue" evidence="3">
    <location>
        <position position="218"/>
    </location>
</feature>
<feature type="chain" id="PRO_5040474853" evidence="2">
    <location>
        <begin position="22"/>
        <end position="218"/>
    </location>
</feature>
<protein>
    <submittedName>
        <fullName evidence="3">Endoglucanase</fullName>
    </submittedName>
</protein>
<name>A0A9P4NJU0_9PEZI</name>
<dbReference type="AlphaFoldDB" id="A0A9P4NJU0"/>
<comment type="caution">
    <text evidence="3">The sequence shown here is derived from an EMBL/GenBank/DDBJ whole genome shotgun (WGS) entry which is preliminary data.</text>
</comment>
<proteinExistence type="predicted"/>
<dbReference type="PANTHER" id="PTHR36182">
    <property type="entry name" value="PROTEIN, PUTATIVE (AFU_ORTHOLOGUE AFUA_6G10930)-RELATED"/>
    <property type="match status" value="1"/>
</dbReference>
<dbReference type="Proteomes" id="UP000800235">
    <property type="component" value="Unassembled WGS sequence"/>
</dbReference>
<gene>
    <name evidence="3" type="ORF">EJ08DRAFT_595150</name>
</gene>
<accession>A0A9P4NJU0</accession>
<evidence type="ECO:0000313" key="4">
    <source>
        <dbReference type="Proteomes" id="UP000800235"/>
    </source>
</evidence>
<reference evidence="3" key="1">
    <citation type="journal article" date="2020" name="Stud. Mycol.">
        <title>101 Dothideomycetes genomes: a test case for predicting lifestyles and emergence of pathogens.</title>
        <authorList>
            <person name="Haridas S."/>
            <person name="Albert R."/>
            <person name="Binder M."/>
            <person name="Bloem J."/>
            <person name="Labutti K."/>
            <person name="Salamov A."/>
            <person name="Andreopoulos B."/>
            <person name="Baker S."/>
            <person name="Barry K."/>
            <person name="Bills G."/>
            <person name="Bluhm B."/>
            <person name="Cannon C."/>
            <person name="Castanera R."/>
            <person name="Culley D."/>
            <person name="Daum C."/>
            <person name="Ezra D."/>
            <person name="Gonzalez J."/>
            <person name="Henrissat B."/>
            <person name="Kuo A."/>
            <person name="Liang C."/>
            <person name="Lipzen A."/>
            <person name="Lutzoni F."/>
            <person name="Magnuson J."/>
            <person name="Mondo S."/>
            <person name="Nolan M."/>
            <person name="Ohm R."/>
            <person name="Pangilinan J."/>
            <person name="Park H.-J."/>
            <person name="Ramirez L."/>
            <person name="Alfaro M."/>
            <person name="Sun H."/>
            <person name="Tritt A."/>
            <person name="Yoshinaga Y."/>
            <person name="Zwiers L.-H."/>
            <person name="Turgeon B."/>
            <person name="Goodwin S."/>
            <person name="Spatafora J."/>
            <person name="Crous P."/>
            <person name="Grigoriev I."/>
        </authorList>
    </citation>
    <scope>NUCLEOTIDE SEQUENCE</scope>
    <source>
        <strain evidence="3">CBS 130266</strain>
    </source>
</reference>
<keyword evidence="2" id="KW-0732">Signal</keyword>
<dbReference type="OrthoDB" id="2342176at2759"/>
<dbReference type="PANTHER" id="PTHR36182:SF1">
    <property type="entry name" value="PROTEIN, PUTATIVE (AFU_ORTHOLOGUE AFUA_6G10930)-RELATED"/>
    <property type="match status" value="1"/>
</dbReference>
<organism evidence="3 4">
    <name type="scientific">Tothia fuscella</name>
    <dbReference type="NCBI Taxonomy" id="1048955"/>
    <lineage>
        <taxon>Eukaryota</taxon>
        <taxon>Fungi</taxon>
        <taxon>Dikarya</taxon>
        <taxon>Ascomycota</taxon>
        <taxon>Pezizomycotina</taxon>
        <taxon>Dothideomycetes</taxon>
        <taxon>Pleosporomycetidae</taxon>
        <taxon>Venturiales</taxon>
        <taxon>Cylindrosympodiaceae</taxon>
        <taxon>Tothia</taxon>
    </lineage>
</organism>
<evidence type="ECO:0000256" key="1">
    <source>
        <dbReference type="SAM" id="MobiDB-lite"/>
    </source>
</evidence>
<feature type="region of interest" description="Disordered" evidence="1">
    <location>
        <begin position="189"/>
        <end position="218"/>
    </location>
</feature>
<feature type="compositionally biased region" description="Polar residues" evidence="1">
    <location>
        <begin position="209"/>
        <end position="218"/>
    </location>
</feature>